<gene>
    <name evidence="9" type="ORF">ZIOFF_047889</name>
</gene>
<keyword evidence="5 7" id="KW-0472">Membrane</keyword>
<reference evidence="9 10" key="1">
    <citation type="submission" date="2020-08" db="EMBL/GenBank/DDBJ databases">
        <title>Plant Genome Project.</title>
        <authorList>
            <person name="Zhang R.-G."/>
        </authorList>
    </citation>
    <scope>NUCLEOTIDE SEQUENCE [LARGE SCALE GENOMIC DNA]</scope>
    <source>
        <tissue evidence="9">Rhizome</tissue>
    </source>
</reference>
<organism evidence="9 10">
    <name type="scientific">Zingiber officinale</name>
    <name type="common">Ginger</name>
    <name type="synonym">Amomum zingiber</name>
    <dbReference type="NCBI Taxonomy" id="94328"/>
    <lineage>
        <taxon>Eukaryota</taxon>
        <taxon>Viridiplantae</taxon>
        <taxon>Streptophyta</taxon>
        <taxon>Embryophyta</taxon>
        <taxon>Tracheophyta</taxon>
        <taxon>Spermatophyta</taxon>
        <taxon>Magnoliopsida</taxon>
        <taxon>Liliopsida</taxon>
        <taxon>Zingiberales</taxon>
        <taxon>Zingiberaceae</taxon>
        <taxon>Zingiber</taxon>
    </lineage>
</organism>
<dbReference type="InterPro" id="IPR052222">
    <property type="entry name" value="DESIGUAL"/>
</dbReference>
<accession>A0A8J5KW62</accession>
<proteinExistence type="inferred from homology"/>
<keyword evidence="4 7" id="KW-1133">Transmembrane helix</keyword>
<comment type="similarity">
    <text evidence="6">Belongs to the DESIGUAL family.</text>
</comment>
<dbReference type="InterPro" id="IPR009606">
    <property type="entry name" value="DEAL/Modifying_wall_lignin1/2"/>
</dbReference>
<evidence type="ECO:0000313" key="9">
    <source>
        <dbReference type="EMBL" id="KAG6492918.1"/>
    </source>
</evidence>
<evidence type="ECO:0000256" key="6">
    <source>
        <dbReference type="ARBA" id="ARBA00029467"/>
    </source>
</evidence>
<evidence type="ECO:0000256" key="7">
    <source>
        <dbReference type="SAM" id="Phobius"/>
    </source>
</evidence>
<keyword evidence="10" id="KW-1185">Reference proteome</keyword>
<evidence type="ECO:0000256" key="4">
    <source>
        <dbReference type="ARBA" id="ARBA00022989"/>
    </source>
</evidence>
<feature type="transmembrane region" description="Helical" evidence="7">
    <location>
        <begin position="63"/>
        <end position="83"/>
    </location>
</feature>
<sequence length="103" mass="11362">MLRPQAQPGRLCACALLFLFSWLTLLISDACLLAGSVWNAHHTRHRNMFFNGNSSCETLRKGIFAAGAAFVLFTAILSEFYYVSFAKWPATLTCRSTAGVKLA</sequence>
<keyword evidence="3 8" id="KW-0732">Signal</keyword>
<name>A0A8J5KW62_ZINOF</name>
<dbReference type="Proteomes" id="UP000734854">
    <property type="component" value="Unassembled WGS sequence"/>
</dbReference>
<evidence type="ECO:0000256" key="5">
    <source>
        <dbReference type="ARBA" id="ARBA00023136"/>
    </source>
</evidence>
<feature type="chain" id="PRO_5035255449" evidence="8">
    <location>
        <begin position="29"/>
        <end position="103"/>
    </location>
</feature>
<dbReference type="AlphaFoldDB" id="A0A8J5KW62"/>
<dbReference type="EMBL" id="JACMSC010000013">
    <property type="protein sequence ID" value="KAG6492918.1"/>
    <property type="molecule type" value="Genomic_DNA"/>
</dbReference>
<comment type="subcellular location">
    <subcellularLocation>
        <location evidence="1">Endomembrane system</location>
        <topology evidence="1">Multi-pass membrane protein</topology>
    </subcellularLocation>
</comment>
<keyword evidence="2 7" id="KW-0812">Transmembrane</keyword>
<evidence type="ECO:0000256" key="1">
    <source>
        <dbReference type="ARBA" id="ARBA00004127"/>
    </source>
</evidence>
<feature type="signal peptide" evidence="8">
    <location>
        <begin position="1"/>
        <end position="28"/>
    </location>
</feature>
<comment type="caution">
    <text evidence="9">The sequence shown here is derived from an EMBL/GenBank/DDBJ whole genome shotgun (WGS) entry which is preliminary data.</text>
</comment>
<protein>
    <submittedName>
        <fullName evidence="9">Uncharacterized protein</fullName>
    </submittedName>
</protein>
<evidence type="ECO:0000256" key="2">
    <source>
        <dbReference type="ARBA" id="ARBA00022692"/>
    </source>
</evidence>
<evidence type="ECO:0000313" key="10">
    <source>
        <dbReference type="Proteomes" id="UP000734854"/>
    </source>
</evidence>
<dbReference type="Pfam" id="PF06749">
    <property type="entry name" value="DUF1218"/>
    <property type="match status" value="1"/>
</dbReference>
<dbReference type="GO" id="GO:0012505">
    <property type="term" value="C:endomembrane system"/>
    <property type="evidence" value="ECO:0007669"/>
    <property type="project" value="UniProtKB-SubCell"/>
</dbReference>
<evidence type="ECO:0000256" key="8">
    <source>
        <dbReference type="SAM" id="SignalP"/>
    </source>
</evidence>
<dbReference type="PANTHER" id="PTHR31769">
    <property type="entry name" value="OS07G0462200 PROTEIN-RELATED"/>
    <property type="match status" value="1"/>
</dbReference>
<evidence type="ECO:0000256" key="3">
    <source>
        <dbReference type="ARBA" id="ARBA00022729"/>
    </source>
</evidence>